<accession>A0ABN9YFF8</accession>
<feature type="region of interest" description="Disordered" evidence="1">
    <location>
        <begin position="613"/>
        <end position="652"/>
    </location>
</feature>
<feature type="compositionally biased region" description="Low complexity" evidence="1">
    <location>
        <begin position="430"/>
        <end position="445"/>
    </location>
</feature>
<evidence type="ECO:0000313" key="3">
    <source>
        <dbReference type="EMBL" id="CAK0911517.1"/>
    </source>
</evidence>
<reference evidence="3" key="1">
    <citation type="submission" date="2023-10" db="EMBL/GenBank/DDBJ databases">
        <authorList>
            <person name="Chen Y."/>
            <person name="Shah S."/>
            <person name="Dougan E. K."/>
            <person name="Thang M."/>
            <person name="Chan C."/>
        </authorList>
    </citation>
    <scope>NUCLEOTIDE SEQUENCE [LARGE SCALE GENOMIC DNA]</scope>
</reference>
<comment type="caution">
    <text evidence="3">The sequence shown here is derived from an EMBL/GenBank/DDBJ whole genome shotgun (WGS) entry which is preliminary data.</text>
</comment>
<dbReference type="EMBL" id="CAUYUJ010022594">
    <property type="protein sequence ID" value="CAK0911517.1"/>
    <property type="molecule type" value="Genomic_DNA"/>
</dbReference>
<feature type="non-terminal residue" evidence="3">
    <location>
        <position position="1"/>
    </location>
</feature>
<evidence type="ECO:0000256" key="1">
    <source>
        <dbReference type="SAM" id="MobiDB-lite"/>
    </source>
</evidence>
<feature type="region of interest" description="Disordered" evidence="1">
    <location>
        <begin position="422"/>
        <end position="445"/>
    </location>
</feature>
<name>A0ABN9YFF8_9DINO</name>
<gene>
    <name evidence="3" type="ORF">PCOR1329_LOCUS85369</name>
</gene>
<keyword evidence="2" id="KW-0472">Membrane</keyword>
<keyword evidence="4" id="KW-1185">Reference proteome</keyword>
<organism evidence="3 4">
    <name type="scientific">Prorocentrum cordatum</name>
    <dbReference type="NCBI Taxonomy" id="2364126"/>
    <lineage>
        <taxon>Eukaryota</taxon>
        <taxon>Sar</taxon>
        <taxon>Alveolata</taxon>
        <taxon>Dinophyceae</taxon>
        <taxon>Prorocentrales</taxon>
        <taxon>Prorocentraceae</taxon>
        <taxon>Prorocentrum</taxon>
    </lineage>
</organism>
<feature type="region of interest" description="Disordered" evidence="1">
    <location>
        <begin position="1"/>
        <end position="60"/>
    </location>
</feature>
<feature type="transmembrane region" description="Helical" evidence="2">
    <location>
        <begin position="162"/>
        <end position="184"/>
    </location>
</feature>
<feature type="transmembrane region" description="Helical" evidence="2">
    <location>
        <begin position="136"/>
        <end position="155"/>
    </location>
</feature>
<keyword evidence="2" id="KW-1133">Transmembrane helix</keyword>
<evidence type="ECO:0000313" key="4">
    <source>
        <dbReference type="Proteomes" id="UP001189429"/>
    </source>
</evidence>
<dbReference type="Proteomes" id="UP001189429">
    <property type="component" value="Unassembled WGS sequence"/>
</dbReference>
<sequence length="652" mass="67851">FGPRALGATGRLSRASLGLGPSRLPQRRRGIGHGGVRVRGQGADMPRRKRTRAASAWDSPQVPGPRLPVVLLPSSRPLQPRQAAASAGGRGCAPAVECFALDATDGQEASAVYELDWAAIGVQADVGVVVDVRGSGVVSAAAALSVVAIAVGSSFGRVSVPLLELLGALAGFFSLVACGLVLLWPQVCAVVPRAVESVVGQAEVHGEDSADLPKESEAEPSEAYVEEFVEAPTSEGVDECVHVHVQKVSFMEVAAEEFVEVPASGGIERSAYVPQSHAEGELVGGVGVAVLTAEHVEEVLEGPSFEGVVANAHVPKVPIPSEDYVEEFVEAPTSEGVDECVHVHVQKGSFMEVAAEEFVEVPVAAGIERSAYVPQNHSEGELVGEVSVAVPAADYVEKVVEVASSEDVEVSAHVPNVPFKIVEGRPGGPPEAAAGAAGRAEGRPGVPTGIEGSVHAPRSDAVAEEELVGEVSVVPPRPVGQRPRWADAGDEDCDVLVELPTASLEQARAGGSRPRRRRRRKGTNWQIVQFAVDVLERFGSLRESLAATLGPRAVNVAFEGLFDEASTAAEWGCDVSIGSETGNTLVQMFLGGEFAECADSWLQVVAAGENEFSEVSRARGRGAKAGGEGPRSEAPLSPSVLDPPRNLARAAP</sequence>
<protein>
    <submittedName>
        <fullName evidence="3">Uncharacterized protein</fullName>
    </submittedName>
</protein>
<evidence type="ECO:0000256" key="2">
    <source>
        <dbReference type="SAM" id="Phobius"/>
    </source>
</evidence>
<proteinExistence type="predicted"/>
<keyword evidence="2" id="KW-0812">Transmembrane</keyword>